<proteinExistence type="inferred from homology"/>
<dbReference type="EMBL" id="JBHLSS010000064">
    <property type="protein sequence ID" value="MFC0709995.1"/>
    <property type="molecule type" value="Genomic_DNA"/>
</dbReference>
<reference evidence="5 6" key="1">
    <citation type="submission" date="2024-09" db="EMBL/GenBank/DDBJ databases">
        <authorList>
            <person name="Sun Q."/>
            <person name="Mori K."/>
        </authorList>
    </citation>
    <scope>NUCLEOTIDE SEQUENCE [LARGE SCALE GENOMIC DNA]</scope>
    <source>
        <strain evidence="5 6">NCAIM B.01794</strain>
    </source>
</reference>
<dbReference type="SUPFAM" id="SSF51316">
    <property type="entry name" value="Mss4-like"/>
    <property type="match status" value="1"/>
</dbReference>
<evidence type="ECO:0000256" key="3">
    <source>
        <dbReference type="ARBA" id="ARBA00022833"/>
    </source>
</evidence>
<dbReference type="RefSeq" id="WP_376945544.1">
    <property type="nucleotide sequence ID" value="NZ_CP171449.1"/>
</dbReference>
<evidence type="ECO:0000313" key="6">
    <source>
        <dbReference type="Proteomes" id="UP001589891"/>
    </source>
</evidence>
<dbReference type="InterPro" id="IPR006913">
    <property type="entry name" value="CENP-V/GFA"/>
</dbReference>
<accession>A0ABV6SNY2</accession>
<comment type="caution">
    <text evidence="5">The sequence shown here is derived from an EMBL/GenBank/DDBJ whole genome shotgun (WGS) entry which is preliminary data.</text>
</comment>
<dbReference type="Pfam" id="PF04828">
    <property type="entry name" value="GFA"/>
    <property type="match status" value="1"/>
</dbReference>
<keyword evidence="6" id="KW-1185">Reference proteome</keyword>
<keyword evidence="3" id="KW-0862">Zinc</keyword>
<feature type="domain" description="CENP-V/GFA" evidence="4">
    <location>
        <begin position="4"/>
        <end position="52"/>
    </location>
</feature>
<protein>
    <submittedName>
        <fullName evidence="5">GFA family protein</fullName>
    </submittedName>
</protein>
<dbReference type="PROSITE" id="PS51891">
    <property type="entry name" value="CENP_V_GFA"/>
    <property type="match status" value="1"/>
</dbReference>
<evidence type="ECO:0000259" key="4">
    <source>
        <dbReference type="PROSITE" id="PS51891"/>
    </source>
</evidence>
<name>A0ABV6SNY2_AZOPA</name>
<keyword evidence="2" id="KW-0479">Metal-binding</keyword>
<gene>
    <name evidence="5" type="ORF">ACFFGX_10620</name>
</gene>
<evidence type="ECO:0000313" key="5">
    <source>
        <dbReference type="EMBL" id="MFC0709995.1"/>
    </source>
</evidence>
<dbReference type="Proteomes" id="UP001589891">
    <property type="component" value="Unassembled WGS sequence"/>
</dbReference>
<evidence type="ECO:0000256" key="2">
    <source>
        <dbReference type="ARBA" id="ARBA00022723"/>
    </source>
</evidence>
<comment type="similarity">
    <text evidence="1">Belongs to the Gfa family.</text>
</comment>
<sequence>MTTYTGSCHCGAVRFEVEAEIDHVRVCDCSIRSMRGALNARVLKENLRLLTP</sequence>
<dbReference type="InterPro" id="IPR011057">
    <property type="entry name" value="Mss4-like_sf"/>
</dbReference>
<organism evidence="5 6">
    <name type="scientific">Azorhizophilus paspali</name>
    <name type="common">Azotobacter paspali</name>
    <dbReference type="NCBI Taxonomy" id="69963"/>
    <lineage>
        <taxon>Bacteria</taxon>
        <taxon>Pseudomonadati</taxon>
        <taxon>Pseudomonadota</taxon>
        <taxon>Gammaproteobacteria</taxon>
        <taxon>Pseudomonadales</taxon>
        <taxon>Pseudomonadaceae</taxon>
        <taxon>Azorhizophilus</taxon>
    </lineage>
</organism>
<dbReference type="Gene3D" id="2.170.150.70">
    <property type="match status" value="1"/>
</dbReference>
<evidence type="ECO:0000256" key="1">
    <source>
        <dbReference type="ARBA" id="ARBA00005495"/>
    </source>
</evidence>